<feature type="coiled-coil region" evidence="1">
    <location>
        <begin position="468"/>
        <end position="580"/>
    </location>
</feature>
<dbReference type="Proteomes" id="UP001642483">
    <property type="component" value="Unassembled WGS sequence"/>
</dbReference>
<sequence length="764" mass="86990">MKSAKVRSLSPIMERHTPQHPLPDEIKKLPQGETVCHFCGVSYLIHHEIKKLEDLVAQLEEELEERRGAVVREQKLKMELDKNKSAIEIMNKLIAEKDSTIEKITRAVEETKSENEHLSEVIIKEKLKTDEAKQALRNYKKEIAVKLLNFQNASRLLKTDLCGLHEEVKTNKNQLNSHLAELFSKLPLLSAACSAEYLSALNTDKELNASIQSMESDLQYWQSKCAATEKEMTNLKNDFEFYKTNKAASGENLKKQLTDLQNVNRELSKSVKAAEMLAKSTQADTALLEEKLRKKQTELQNATIKLQKTEDNADRTIQRLNQDCRDLEKELASVEEELKKMSLEQKAREKKELELSRTASLNSSHLVEMENALAEAKATNKSLMEERELMVTSHQNQIQQLRESFKRKLEASEGLPVKAQKELQLAEDRHRENMSALEQKLRDEFKIELCVEKDKHTESILTLKNKHKIELNKQIAGLQKEINPLQTEIATLQQKVEILTKNTQEKETEFEEERSSLKKMLHQLEERITHMTGEQEDEVALCKLEVATVKEKYLESEKRNEDLERKTISMKEEISLLQDTVRRECEERFELTEALSHAKEHFKTCQVSNPVVASNSNNAFYPVSAVNKLNPSTIDSEQNRLSNKILRTLEMDSTASPRAPGQHLPSLRSLPDVLPRRELHHLNNNKTTPSPPSEATAISASAHVRDLSFGSVEISPKRSLSGGSQVNGHVAGKTSLFPSALPHSKSADNVDNVRRRIAAAIKRK</sequence>
<protein>
    <recommendedName>
        <fullName evidence="5">Leucine-, glutamate- and lysine-rich protein 1</fullName>
    </recommendedName>
</protein>
<dbReference type="PANTHER" id="PTHR34251">
    <property type="entry name" value="LEUCINE-, GLUTAMATE- AND LYSINE-RICH PROTEIN 1"/>
    <property type="match status" value="1"/>
</dbReference>
<evidence type="ECO:0000256" key="1">
    <source>
        <dbReference type="SAM" id="Coils"/>
    </source>
</evidence>
<comment type="caution">
    <text evidence="3">The sequence shown here is derived from an EMBL/GenBank/DDBJ whole genome shotgun (WGS) entry which is preliminary data.</text>
</comment>
<feature type="compositionally biased region" description="Basic and acidic residues" evidence="2">
    <location>
        <begin position="13"/>
        <end position="23"/>
    </location>
</feature>
<dbReference type="EMBL" id="CAWYQH010000046">
    <property type="protein sequence ID" value="CAK8677786.1"/>
    <property type="molecule type" value="Genomic_DNA"/>
</dbReference>
<evidence type="ECO:0008006" key="5">
    <source>
        <dbReference type="Google" id="ProtNLM"/>
    </source>
</evidence>
<feature type="coiled-coil region" evidence="1">
    <location>
        <begin position="45"/>
        <end position="142"/>
    </location>
</feature>
<dbReference type="InterPro" id="IPR038799">
    <property type="entry name" value="LEKR1"/>
</dbReference>
<feature type="region of interest" description="Disordered" evidence="2">
    <location>
        <begin position="716"/>
        <end position="749"/>
    </location>
</feature>
<evidence type="ECO:0000313" key="3">
    <source>
        <dbReference type="EMBL" id="CAK8677786.1"/>
    </source>
</evidence>
<evidence type="ECO:0000313" key="4">
    <source>
        <dbReference type="Proteomes" id="UP001642483"/>
    </source>
</evidence>
<keyword evidence="4" id="KW-1185">Reference proteome</keyword>
<proteinExistence type="predicted"/>
<organism evidence="3 4">
    <name type="scientific">Clavelina lepadiformis</name>
    <name type="common">Light-bulb sea squirt</name>
    <name type="synonym">Ascidia lepadiformis</name>
    <dbReference type="NCBI Taxonomy" id="159417"/>
    <lineage>
        <taxon>Eukaryota</taxon>
        <taxon>Metazoa</taxon>
        <taxon>Chordata</taxon>
        <taxon>Tunicata</taxon>
        <taxon>Ascidiacea</taxon>
        <taxon>Aplousobranchia</taxon>
        <taxon>Clavelinidae</taxon>
        <taxon>Clavelina</taxon>
    </lineage>
</organism>
<keyword evidence="1" id="KW-0175">Coiled coil</keyword>
<evidence type="ECO:0000256" key="2">
    <source>
        <dbReference type="SAM" id="MobiDB-lite"/>
    </source>
</evidence>
<accession>A0ABP0FDP0</accession>
<feature type="coiled-coil region" evidence="1">
    <location>
        <begin position="218"/>
        <end position="440"/>
    </location>
</feature>
<name>A0ABP0FDP0_CLALP</name>
<dbReference type="PANTHER" id="PTHR34251:SF1">
    <property type="entry name" value="LEUCINE, GLUTAMATE AND LYSINE RICH 1"/>
    <property type="match status" value="1"/>
</dbReference>
<gene>
    <name evidence="3" type="ORF">CVLEPA_LOCUS7781</name>
</gene>
<feature type="region of interest" description="Disordered" evidence="2">
    <location>
        <begin position="1"/>
        <end position="23"/>
    </location>
</feature>
<reference evidence="3 4" key="1">
    <citation type="submission" date="2024-02" db="EMBL/GenBank/DDBJ databases">
        <authorList>
            <person name="Daric V."/>
            <person name="Darras S."/>
        </authorList>
    </citation>
    <scope>NUCLEOTIDE SEQUENCE [LARGE SCALE GENOMIC DNA]</scope>
</reference>